<reference evidence="1" key="2">
    <citation type="submission" date="2025-08" db="UniProtKB">
        <authorList>
            <consortium name="Ensembl"/>
        </authorList>
    </citation>
    <scope>IDENTIFICATION</scope>
</reference>
<reference evidence="2" key="1">
    <citation type="submission" date="2012-01" db="EMBL/GenBank/DDBJ databases">
        <title>The Genome Sequence of Oreochromis niloticus (Nile Tilapia).</title>
        <authorList>
            <consortium name="Broad Institute Genome Assembly Team"/>
            <consortium name="Broad Institute Sequencing Platform"/>
            <person name="Di Palma F."/>
            <person name="Johnson J."/>
            <person name="Lander E.S."/>
            <person name="Lindblad-Toh K."/>
        </authorList>
    </citation>
    <scope>NUCLEOTIDE SEQUENCE [LARGE SCALE GENOMIC DNA]</scope>
</reference>
<organism evidence="1 2">
    <name type="scientific">Oreochromis niloticus</name>
    <name type="common">Nile tilapia</name>
    <name type="synonym">Tilapia nilotica</name>
    <dbReference type="NCBI Taxonomy" id="8128"/>
    <lineage>
        <taxon>Eukaryota</taxon>
        <taxon>Metazoa</taxon>
        <taxon>Chordata</taxon>
        <taxon>Craniata</taxon>
        <taxon>Vertebrata</taxon>
        <taxon>Euteleostomi</taxon>
        <taxon>Actinopterygii</taxon>
        <taxon>Neopterygii</taxon>
        <taxon>Teleostei</taxon>
        <taxon>Neoteleostei</taxon>
        <taxon>Acanthomorphata</taxon>
        <taxon>Ovalentaria</taxon>
        <taxon>Cichlomorphae</taxon>
        <taxon>Cichliformes</taxon>
        <taxon>Cichlidae</taxon>
        <taxon>African cichlids</taxon>
        <taxon>Pseudocrenilabrinae</taxon>
        <taxon>Oreochromini</taxon>
        <taxon>Oreochromis</taxon>
    </lineage>
</organism>
<name>A0A669BQN5_ORENI</name>
<accession>A0A669BQN5</accession>
<dbReference type="AlphaFoldDB" id="A0A669BQN5"/>
<sequence length="61" mass="6958">YGACRLPLHSFGSQYQFSPSNLVRTPLLPLLTHIGGNWDNVVIFFYDSLFYLAMHPRLVAC</sequence>
<proteinExistence type="predicted"/>
<protein>
    <submittedName>
        <fullName evidence="1">Uncharacterized protein</fullName>
    </submittedName>
</protein>
<dbReference type="Ensembl" id="ENSONIT00000036831.1">
    <property type="protein sequence ID" value="ENSONIP00000036860.1"/>
    <property type="gene ID" value="ENSONIG00000028197.1"/>
</dbReference>
<evidence type="ECO:0000313" key="2">
    <source>
        <dbReference type="Proteomes" id="UP000005207"/>
    </source>
</evidence>
<reference evidence="1" key="3">
    <citation type="submission" date="2025-09" db="UniProtKB">
        <authorList>
            <consortium name="Ensembl"/>
        </authorList>
    </citation>
    <scope>IDENTIFICATION</scope>
</reference>
<dbReference type="Proteomes" id="UP000005207">
    <property type="component" value="Linkage group LG12"/>
</dbReference>
<evidence type="ECO:0000313" key="1">
    <source>
        <dbReference type="Ensembl" id="ENSONIP00000036860.1"/>
    </source>
</evidence>
<keyword evidence="2" id="KW-1185">Reference proteome</keyword>
<dbReference type="InParanoid" id="A0A669BQN5"/>
<dbReference type="OMA" id="THIGGNW"/>